<name>A0AAF0XED3_DAUCS</name>
<keyword evidence="10" id="KW-1185">Reference proteome</keyword>
<evidence type="ECO:0000259" key="7">
    <source>
        <dbReference type="Pfam" id="PF13839"/>
    </source>
</evidence>
<dbReference type="EMBL" id="CP093348">
    <property type="protein sequence ID" value="WOH05547.1"/>
    <property type="molecule type" value="Genomic_DNA"/>
</dbReference>
<dbReference type="GO" id="GO:0016020">
    <property type="term" value="C:membrane"/>
    <property type="evidence" value="ECO:0007669"/>
    <property type="project" value="UniProtKB-SubCell"/>
</dbReference>
<evidence type="ECO:0008006" key="11">
    <source>
        <dbReference type="Google" id="ProtNLM"/>
    </source>
</evidence>
<dbReference type="AlphaFoldDB" id="A0AAF0XED3"/>
<comment type="similarity">
    <text evidence="2">Belongs to the PC-esterase family. TBL subfamily.</text>
</comment>
<dbReference type="PANTHER" id="PTHR32285:SF28">
    <property type="entry name" value="XYLOGLUCAN O-ACETYLTRANSFERASE 2"/>
    <property type="match status" value="1"/>
</dbReference>
<evidence type="ECO:0000313" key="9">
    <source>
        <dbReference type="EMBL" id="WOH05547.1"/>
    </source>
</evidence>
<dbReference type="InterPro" id="IPR025846">
    <property type="entry name" value="TBL_N"/>
</dbReference>
<reference evidence="9" key="2">
    <citation type="submission" date="2022-03" db="EMBL/GenBank/DDBJ databases">
        <title>Draft title - Genomic analysis of global carrot germplasm unveils the trajectory of domestication and the origin of high carotenoid orange carrot.</title>
        <authorList>
            <person name="Iorizzo M."/>
            <person name="Ellison S."/>
            <person name="Senalik D."/>
            <person name="Macko-Podgorni A."/>
            <person name="Grzebelus D."/>
            <person name="Bostan H."/>
            <person name="Rolling W."/>
            <person name="Curaba J."/>
            <person name="Simon P."/>
        </authorList>
    </citation>
    <scope>NUCLEOTIDE SEQUENCE</scope>
    <source>
        <tissue evidence="9">Leaf</tissue>
    </source>
</reference>
<organism evidence="9 10">
    <name type="scientific">Daucus carota subsp. sativus</name>
    <name type="common">Carrot</name>
    <dbReference type="NCBI Taxonomy" id="79200"/>
    <lineage>
        <taxon>Eukaryota</taxon>
        <taxon>Viridiplantae</taxon>
        <taxon>Streptophyta</taxon>
        <taxon>Embryophyta</taxon>
        <taxon>Tracheophyta</taxon>
        <taxon>Spermatophyta</taxon>
        <taxon>Magnoliopsida</taxon>
        <taxon>eudicotyledons</taxon>
        <taxon>Gunneridae</taxon>
        <taxon>Pentapetalae</taxon>
        <taxon>asterids</taxon>
        <taxon>campanulids</taxon>
        <taxon>Apiales</taxon>
        <taxon>Apiaceae</taxon>
        <taxon>Apioideae</taxon>
        <taxon>Scandiceae</taxon>
        <taxon>Daucinae</taxon>
        <taxon>Daucus</taxon>
        <taxon>Daucus sect. Daucus</taxon>
    </lineage>
</organism>
<keyword evidence="4" id="KW-0735">Signal-anchor</keyword>
<keyword evidence="6" id="KW-0472">Membrane</keyword>
<keyword evidence="5" id="KW-1133">Transmembrane helix</keyword>
<reference evidence="9" key="1">
    <citation type="journal article" date="2016" name="Nat. Genet.">
        <title>A high-quality carrot genome assembly provides new insights into carotenoid accumulation and asterid genome evolution.</title>
        <authorList>
            <person name="Iorizzo M."/>
            <person name="Ellison S."/>
            <person name="Senalik D."/>
            <person name="Zeng P."/>
            <person name="Satapoomin P."/>
            <person name="Huang J."/>
            <person name="Bowman M."/>
            <person name="Iovene M."/>
            <person name="Sanseverino W."/>
            <person name="Cavagnaro P."/>
            <person name="Yildiz M."/>
            <person name="Macko-Podgorni A."/>
            <person name="Moranska E."/>
            <person name="Grzebelus E."/>
            <person name="Grzebelus D."/>
            <person name="Ashrafi H."/>
            <person name="Zheng Z."/>
            <person name="Cheng S."/>
            <person name="Spooner D."/>
            <person name="Van Deynze A."/>
            <person name="Simon P."/>
        </authorList>
    </citation>
    <scope>NUCLEOTIDE SEQUENCE</scope>
    <source>
        <tissue evidence="9">Leaf</tissue>
    </source>
</reference>
<dbReference type="Pfam" id="PF13839">
    <property type="entry name" value="PC-Esterase"/>
    <property type="match status" value="1"/>
</dbReference>
<dbReference type="Pfam" id="PF14416">
    <property type="entry name" value="PMR5N"/>
    <property type="match status" value="1"/>
</dbReference>
<dbReference type="KEGG" id="dcr:108226190"/>
<feature type="domain" description="Trichome birefringence-like C-terminal" evidence="7">
    <location>
        <begin position="42"/>
        <end position="328"/>
    </location>
</feature>
<evidence type="ECO:0000259" key="8">
    <source>
        <dbReference type="Pfam" id="PF14416"/>
    </source>
</evidence>
<dbReference type="InterPro" id="IPR026057">
    <property type="entry name" value="TBL_C"/>
</dbReference>
<evidence type="ECO:0000256" key="5">
    <source>
        <dbReference type="ARBA" id="ARBA00022989"/>
    </source>
</evidence>
<dbReference type="PANTHER" id="PTHR32285">
    <property type="entry name" value="PROTEIN TRICHOME BIREFRINGENCE-LIKE 9-RELATED"/>
    <property type="match status" value="1"/>
</dbReference>
<evidence type="ECO:0000256" key="6">
    <source>
        <dbReference type="ARBA" id="ARBA00023136"/>
    </source>
</evidence>
<sequence>MEQPLYTNKSCPVMREPRNCFMNGRVDTDFLKWRWQPNTCKLPRSNPKLFLEIFRGKSMAFIGDSVARNHMESLLCLLYQEEIPVNIYSASEDRIVKYRFPNHDFTLMVLWTTFLVQQDEVMNYLSPADNFTLHIDKVNEVWMKELPSALDYAIISNGHWFFNRRFYLYQDGALIGCVSCNEPDIPKHDFTFAVRMSMRTALKYTERFKGITTVLRTFSPGHYENGNWNSGGSCTRTSPLHELADAKIMRSYNVSMELRGIQLEELERAKRREIKERRLLALDITRAMLMRPDGHPDTHFPGVGRGSHDCVHWCLPGPIDAWNDLLLATLLKETG</sequence>
<dbReference type="GO" id="GO:0016413">
    <property type="term" value="F:O-acetyltransferase activity"/>
    <property type="evidence" value="ECO:0007669"/>
    <property type="project" value="InterPro"/>
</dbReference>
<comment type="subcellular location">
    <subcellularLocation>
        <location evidence="1">Membrane</location>
        <topology evidence="1">Single-pass membrane protein</topology>
    </subcellularLocation>
</comment>
<proteinExistence type="inferred from homology"/>
<accession>A0AAF0XED3</accession>
<dbReference type="InterPro" id="IPR029962">
    <property type="entry name" value="TBL"/>
</dbReference>
<dbReference type="GO" id="GO:0005794">
    <property type="term" value="C:Golgi apparatus"/>
    <property type="evidence" value="ECO:0007669"/>
    <property type="project" value="TreeGrafter"/>
</dbReference>
<evidence type="ECO:0000256" key="2">
    <source>
        <dbReference type="ARBA" id="ARBA00007727"/>
    </source>
</evidence>
<protein>
    <recommendedName>
        <fullName evidence="11">Trichome birefringence-like N-terminal domain-containing protein</fullName>
    </recommendedName>
</protein>
<keyword evidence="3" id="KW-0812">Transmembrane</keyword>
<evidence type="ECO:0000256" key="1">
    <source>
        <dbReference type="ARBA" id="ARBA00004167"/>
    </source>
</evidence>
<evidence type="ECO:0000313" key="10">
    <source>
        <dbReference type="Proteomes" id="UP000077755"/>
    </source>
</evidence>
<dbReference type="Proteomes" id="UP000077755">
    <property type="component" value="Chromosome 6"/>
</dbReference>
<evidence type="ECO:0000256" key="4">
    <source>
        <dbReference type="ARBA" id="ARBA00022968"/>
    </source>
</evidence>
<evidence type="ECO:0000256" key="3">
    <source>
        <dbReference type="ARBA" id="ARBA00022692"/>
    </source>
</evidence>
<gene>
    <name evidence="9" type="ORF">DCAR_0624966</name>
</gene>
<feature type="domain" description="Trichome birefringence-like N-terminal" evidence="8">
    <location>
        <begin position="3"/>
        <end position="41"/>
    </location>
</feature>